<reference evidence="1" key="1">
    <citation type="submission" date="2020-08" db="EMBL/GenBank/DDBJ databases">
        <title>Multicomponent nature underlies the extraordinary mechanical properties of spider dragline silk.</title>
        <authorList>
            <person name="Kono N."/>
            <person name="Nakamura H."/>
            <person name="Mori M."/>
            <person name="Yoshida Y."/>
            <person name="Ohtoshi R."/>
            <person name="Malay A.D."/>
            <person name="Moran D.A.P."/>
            <person name="Tomita M."/>
            <person name="Numata K."/>
            <person name="Arakawa K."/>
        </authorList>
    </citation>
    <scope>NUCLEOTIDE SEQUENCE</scope>
</reference>
<protein>
    <submittedName>
        <fullName evidence="1">Uncharacterized protein</fullName>
    </submittedName>
</protein>
<organism evidence="1 2">
    <name type="scientific">Nephila pilipes</name>
    <name type="common">Giant wood spider</name>
    <name type="synonym">Nephila maculata</name>
    <dbReference type="NCBI Taxonomy" id="299642"/>
    <lineage>
        <taxon>Eukaryota</taxon>
        <taxon>Metazoa</taxon>
        <taxon>Ecdysozoa</taxon>
        <taxon>Arthropoda</taxon>
        <taxon>Chelicerata</taxon>
        <taxon>Arachnida</taxon>
        <taxon>Araneae</taxon>
        <taxon>Araneomorphae</taxon>
        <taxon>Entelegynae</taxon>
        <taxon>Araneoidea</taxon>
        <taxon>Nephilidae</taxon>
        <taxon>Nephila</taxon>
    </lineage>
</organism>
<dbReference type="AlphaFoldDB" id="A0A8X6U9N1"/>
<sequence length="99" mass="11577">MRTCSRRETSPPGITVWIKRRICLGWSDFNLQNRRCARREEGELFSNGRTVFSKKELNGRSEKIWKMKGGVFAWNKIGVPSMNQTFSNANTFRNTLKYV</sequence>
<evidence type="ECO:0000313" key="2">
    <source>
        <dbReference type="Proteomes" id="UP000887013"/>
    </source>
</evidence>
<comment type="caution">
    <text evidence="1">The sequence shown here is derived from an EMBL/GenBank/DDBJ whole genome shotgun (WGS) entry which is preliminary data.</text>
</comment>
<gene>
    <name evidence="1" type="ORF">NPIL_526111</name>
</gene>
<evidence type="ECO:0000313" key="1">
    <source>
        <dbReference type="EMBL" id="GFT92494.1"/>
    </source>
</evidence>
<dbReference type="Proteomes" id="UP000887013">
    <property type="component" value="Unassembled WGS sequence"/>
</dbReference>
<proteinExistence type="predicted"/>
<accession>A0A8X6U9N1</accession>
<dbReference type="EMBL" id="BMAW01121092">
    <property type="protein sequence ID" value="GFT92494.1"/>
    <property type="molecule type" value="Genomic_DNA"/>
</dbReference>
<keyword evidence="2" id="KW-1185">Reference proteome</keyword>
<name>A0A8X6U9N1_NEPPI</name>